<dbReference type="CDD" id="cd00090">
    <property type="entry name" value="HTH_ARSR"/>
    <property type="match status" value="1"/>
</dbReference>
<reference evidence="2 3" key="1">
    <citation type="submission" date="2017-05" db="EMBL/GenBank/DDBJ databases">
        <title>Complete and WGS of Bordetella genogroups.</title>
        <authorList>
            <person name="Spilker T."/>
            <person name="LiPuma J."/>
        </authorList>
    </citation>
    <scope>NUCLEOTIDE SEQUENCE [LARGE SCALE GENOMIC DNA]</scope>
    <source>
        <strain evidence="2 3">AU9919</strain>
    </source>
</reference>
<dbReference type="Gene3D" id="1.10.10.10">
    <property type="entry name" value="Winged helix-like DNA-binding domain superfamily/Winged helix DNA-binding domain"/>
    <property type="match status" value="1"/>
</dbReference>
<dbReference type="Pfam" id="PF12840">
    <property type="entry name" value="HTH_20"/>
    <property type="match status" value="1"/>
</dbReference>
<dbReference type="SUPFAM" id="SSF46785">
    <property type="entry name" value="Winged helix' DNA-binding domain"/>
    <property type="match status" value="1"/>
</dbReference>
<dbReference type="InterPro" id="IPR036388">
    <property type="entry name" value="WH-like_DNA-bd_sf"/>
</dbReference>
<dbReference type="GO" id="GO:0003700">
    <property type="term" value="F:DNA-binding transcription factor activity"/>
    <property type="evidence" value="ECO:0007669"/>
    <property type="project" value="InterPro"/>
</dbReference>
<sequence>MVSTASLAETAALIGDLARANMLAALMDGRALTASELAHIAGISPQTASGHLAKLTDAGLLAREKQGRHHYHRLATPSVARMLEQIMSVSIERERGSAARGPRVITGPRDKALRYARTCYDHLAGEIAVAITDSMIDAGHIELTAEAGALTTKDITALQALGMDIASLNIDSKPRKSSRVFCRACLDWSERRHHLAGTLGTALLSHYVKQDWVRRLSGTRAVTITPRGYAAFEKAFNLPLRKSL</sequence>
<dbReference type="GO" id="GO:0010288">
    <property type="term" value="P:response to lead ion"/>
    <property type="evidence" value="ECO:0007669"/>
    <property type="project" value="TreeGrafter"/>
</dbReference>
<protein>
    <submittedName>
        <fullName evidence="2">Transcriptional regulator</fullName>
    </submittedName>
</protein>
<dbReference type="PANTHER" id="PTHR39168:SF1">
    <property type="entry name" value="TRANSCRIPTIONAL REGULATORY PROTEIN"/>
    <property type="match status" value="1"/>
</dbReference>
<dbReference type="AlphaFoldDB" id="A0A261TN54"/>
<dbReference type="RefSeq" id="WP_094839137.1">
    <property type="nucleotide sequence ID" value="NZ_NEVQ01000022.1"/>
</dbReference>
<dbReference type="GO" id="GO:0046686">
    <property type="term" value="P:response to cadmium ion"/>
    <property type="evidence" value="ECO:0007669"/>
    <property type="project" value="TreeGrafter"/>
</dbReference>
<proteinExistence type="predicted"/>
<feature type="domain" description="HTH arsR-type" evidence="1">
    <location>
        <begin position="1"/>
        <end position="94"/>
    </location>
</feature>
<dbReference type="InterPro" id="IPR001845">
    <property type="entry name" value="HTH_ArsR_DNA-bd_dom"/>
</dbReference>
<dbReference type="InterPro" id="IPR036390">
    <property type="entry name" value="WH_DNA-bd_sf"/>
</dbReference>
<accession>A0A261TN54</accession>
<dbReference type="GO" id="GO:0097063">
    <property type="term" value="F:cadmium ion sensor activity"/>
    <property type="evidence" value="ECO:0007669"/>
    <property type="project" value="TreeGrafter"/>
</dbReference>
<dbReference type="GO" id="GO:0032791">
    <property type="term" value="F:lead ion binding"/>
    <property type="evidence" value="ECO:0007669"/>
    <property type="project" value="TreeGrafter"/>
</dbReference>
<dbReference type="InterPro" id="IPR052543">
    <property type="entry name" value="HTH_Metal-responsive_Reg"/>
</dbReference>
<gene>
    <name evidence="2" type="ORF">CAL20_23140</name>
</gene>
<evidence type="ECO:0000313" key="2">
    <source>
        <dbReference type="EMBL" id="OZI50731.1"/>
    </source>
</evidence>
<evidence type="ECO:0000313" key="3">
    <source>
        <dbReference type="Proteomes" id="UP000216885"/>
    </source>
</evidence>
<keyword evidence="3" id="KW-1185">Reference proteome</keyword>
<evidence type="ECO:0000259" key="1">
    <source>
        <dbReference type="PROSITE" id="PS50987"/>
    </source>
</evidence>
<comment type="caution">
    <text evidence="2">The sequence shown here is derived from an EMBL/GenBank/DDBJ whole genome shotgun (WGS) entry which is preliminary data.</text>
</comment>
<organism evidence="2 3">
    <name type="scientific">Bordetella genomosp. 4</name>
    <dbReference type="NCBI Taxonomy" id="463044"/>
    <lineage>
        <taxon>Bacteria</taxon>
        <taxon>Pseudomonadati</taxon>
        <taxon>Pseudomonadota</taxon>
        <taxon>Betaproteobacteria</taxon>
        <taxon>Burkholderiales</taxon>
        <taxon>Alcaligenaceae</taxon>
        <taxon>Bordetella</taxon>
    </lineage>
</organism>
<dbReference type="EMBL" id="NEVQ01000022">
    <property type="protein sequence ID" value="OZI50731.1"/>
    <property type="molecule type" value="Genomic_DNA"/>
</dbReference>
<dbReference type="NCBIfam" id="NF033788">
    <property type="entry name" value="HTH_metalloreg"/>
    <property type="match status" value="1"/>
</dbReference>
<name>A0A261TN54_9BORD</name>
<dbReference type="InterPro" id="IPR011991">
    <property type="entry name" value="ArsR-like_HTH"/>
</dbReference>
<dbReference type="Proteomes" id="UP000216885">
    <property type="component" value="Unassembled WGS sequence"/>
</dbReference>
<dbReference type="PROSITE" id="PS50987">
    <property type="entry name" value="HTH_ARSR_2"/>
    <property type="match status" value="1"/>
</dbReference>
<dbReference type="SMART" id="SM00418">
    <property type="entry name" value="HTH_ARSR"/>
    <property type="match status" value="1"/>
</dbReference>
<dbReference type="PANTHER" id="PTHR39168">
    <property type="entry name" value="TRANSCRIPTIONAL REGULATOR-RELATED"/>
    <property type="match status" value="1"/>
</dbReference>
<dbReference type="GO" id="GO:0003677">
    <property type="term" value="F:DNA binding"/>
    <property type="evidence" value="ECO:0007669"/>
    <property type="project" value="TreeGrafter"/>
</dbReference>